<dbReference type="PANTHER" id="PTHR23176">
    <property type="entry name" value="RHO/RAC/CDC GTPASE-ACTIVATING PROTEIN"/>
    <property type="match status" value="1"/>
</dbReference>
<dbReference type="InterPro" id="IPR050729">
    <property type="entry name" value="Rho-GAP"/>
</dbReference>
<feature type="compositionally biased region" description="Low complexity" evidence="2">
    <location>
        <begin position="996"/>
        <end position="1008"/>
    </location>
</feature>
<evidence type="ECO:0000256" key="2">
    <source>
        <dbReference type="SAM" id="MobiDB-lite"/>
    </source>
</evidence>
<protein>
    <recommendedName>
        <fullName evidence="3">Rho-GAP domain-containing protein</fullName>
    </recommendedName>
</protein>
<dbReference type="SMART" id="SM00324">
    <property type="entry name" value="RhoGAP"/>
    <property type="match status" value="1"/>
</dbReference>
<dbReference type="GO" id="GO:0005737">
    <property type="term" value="C:cytoplasm"/>
    <property type="evidence" value="ECO:0007669"/>
    <property type="project" value="TreeGrafter"/>
</dbReference>
<evidence type="ECO:0000313" key="5">
    <source>
        <dbReference type="Proteomes" id="UP001497525"/>
    </source>
</evidence>
<keyword evidence="1" id="KW-0343">GTPase activation</keyword>
<organism evidence="4 5">
    <name type="scientific">Calicophoron daubneyi</name>
    <name type="common">Rumen fluke</name>
    <name type="synonym">Paramphistomum daubneyi</name>
    <dbReference type="NCBI Taxonomy" id="300641"/>
    <lineage>
        <taxon>Eukaryota</taxon>
        <taxon>Metazoa</taxon>
        <taxon>Spiralia</taxon>
        <taxon>Lophotrochozoa</taxon>
        <taxon>Platyhelminthes</taxon>
        <taxon>Trematoda</taxon>
        <taxon>Digenea</taxon>
        <taxon>Plagiorchiida</taxon>
        <taxon>Pronocephalata</taxon>
        <taxon>Paramphistomoidea</taxon>
        <taxon>Paramphistomidae</taxon>
        <taxon>Calicophoron</taxon>
    </lineage>
</organism>
<evidence type="ECO:0000259" key="3">
    <source>
        <dbReference type="PROSITE" id="PS50238"/>
    </source>
</evidence>
<feature type="region of interest" description="Disordered" evidence="2">
    <location>
        <begin position="733"/>
        <end position="769"/>
    </location>
</feature>
<name>A0AAV2TQ52_CALDB</name>
<dbReference type="Proteomes" id="UP001497525">
    <property type="component" value="Unassembled WGS sequence"/>
</dbReference>
<feature type="region of interest" description="Disordered" evidence="2">
    <location>
        <begin position="994"/>
        <end position="1061"/>
    </location>
</feature>
<dbReference type="PANTHER" id="PTHR23176:SF0">
    <property type="entry name" value="RHO GTPASE ACTIVATING PROTEIN AT 19D, ISOFORM D"/>
    <property type="match status" value="1"/>
</dbReference>
<feature type="region of interest" description="Disordered" evidence="2">
    <location>
        <begin position="51"/>
        <end position="79"/>
    </location>
</feature>
<accession>A0AAV2TQ52</accession>
<proteinExistence type="predicted"/>
<feature type="compositionally biased region" description="Polar residues" evidence="2">
    <location>
        <begin position="1316"/>
        <end position="1327"/>
    </location>
</feature>
<dbReference type="InterPro" id="IPR000198">
    <property type="entry name" value="RhoGAP_dom"/>
</dbReference>
<feature type="region of interest" description="Disordered" evidence="2">
    <location>
        <begin position="1"/>
        <end position="22"/>
    </location>
</feature>
<feature type="compositionally biased region" description="Low complexity" evidence="2">
    <location>
        <begin position="884"/>
        <end position="914"/>
    </location>
</feature>
<dbReference type="Pfam" id="PF00620">
    <property type="entry name" value="RhoGAP"/>
    <property type="match status" value="1"/>
</dbReference>
<feature type="compositionally biased region" description="Polar residues" evidence="2">
    <location>
        <begin position="1571"/>
        <end position="1593"/>
    </location>
</feature>
<evidence type="ECO:0000256" key="1">
    <source>
        <dbReference type="ARBA" id="ARBA00022468"/>
    </source>
</evidence>
<feature type="region of interest" description="Disordered" evidence="2">
    <location>
        <begin position="1302"/>
        <end position="1341"/>
    </location>
</feature>
<dbReference type="PROSITE" id="PS50238">
    <property type="entry name" value="RHOGAP"/>
    <property type="match status" value="1"/>
</dbReference>
<feature type="compositionally biased region" description="Polar residues" evidence="2">
    <location>
        <begin position="1013"/>
        <end position="1024"/>
    </location>
</feature>
<feature type="compositionally biased region" description="Polar residues" evidence="2">
    <location>
        <begin position="1"/>
        <end position="15"/>
    </location>
</feature>
<evidence type="ECO:0000313" key="4">
    <source>
        <dbReference type="EMBL" id="CAL5138513.1"/>
    </source>
</evidence>
<feature type="region of interest" description="Disordered" evidence="2">
    <location>
        <begin position="1566"/>
        <end position="1593"/>
    </location>
</feature>
<feature type="compositionally biased region" description="Polar residues" evidence="2">
    <location>
        <begin position="915"/>
        <end position="925"/>
    </location>
</feature>
<reference evidence="4" key="1">
    <citation type="submission" date="2024-06" db="EMBL/GenBank/DDBJ databases">
        <authorList>
            <person name="Liu X."/>
            <person name="Lenzi L."/>
            <person name="Haldenby T S."/>
            <person name="Uol C."/>
        </authorList>
    </citation>
    <scope>NUCLEOTIDE SEQUENCE</scope>
</reference>
<dbReference type="EMBL" id="CAXLJL010000490">
    <property type="protein sequence ID" value="CAL5138513.1"/>
    <property type="molecule type" value="Genomic_DNA"/>
</dbReference>
<dbReference type="GO" id="GO:0007165">
    <property type="term" value="P:signal transduction"/>
    <property type="evidence" value="ECO:0007669"/>
    <property type="project" value="InterPro"/>
</dbReference>
<feature type="compositionally biased region" description="Polar residues" evidence="2">
    <location>
        <begin position="733"/>
        <end position="766"/>
    </location>
</feature>
<gene>
    <name evidence="4" type="ORF">CDAUBV1_LOCUS13345</name>
</gene>
<feature type="region of interest" description="Disordered" evidence="2">
    <location>
        <begin position="1357"/>
        <end position="1388"/>
    </location>
</feature>
<dbReference type="GO" id="GO:0005096">
    <property type="term" value="F:GTPase activator activity"/>
    <property type="evidence" value="ECO:0007669"/>
    <property type="project" value="UniProtKB-KW"/>
</dbReference>
<dbReference type="SUPFAM" id="SSF48350">
    <property type="entry name" value="GTPase activation domain, GAP"/>
    <property type="match status" value="1"/>
</dbReference>
<feature type="region of interest" description="Disordered" evidence="2">
    <location>
        <begin position="835"/>
        <end position="942"/>
    </location>
</feature>
<dbReference type="Gene3D" id="1.10.555.10">
    <property type="entry name" value="Rho GTPase activation protein"/>
    <property type="match status" value="1"/>
</dbReference>
<feature type="compositionally biased region" description="Polar residues" evidence="2">
    <location>
        <begin position="66"/>
        <end position="76"/>
    </location>
</feature>
<sequence length="1632" mass="174372">MSDPPTGQATDSPKQNAIKHSEEEIPEVSLRLVRKQAYRVAGETMMDSASAAAIRSSDDTARLPSGTCTGSPTPQISFKPRHIPQTRGLQCTDETHKVQLGAVASLAIDGGLSPEQLLHIGCSSLNSDVNTSSNEPLVNTTDEPSQCSSYLGENKYPLGCQTATRGGQNPRGGRVHPQRFSRPVHPSPVHYSTTQPIYLSRTAQGACDRSAAVNMQARCSQRSHLKVLSSSAPRGVGSAGHTVWYSSGPANNIGASRRGSFPLQMTRVGGLVLNPAVCSSSEVTDCSTTEKLKDKSGAAYQSLSACTSPTSVEHTGTSSAPMAVFFSAAESPANTPPLSVTTTPPTNCTDIVRLGPGDTVTRAVPGDSNCTASTLIRMHCSPQPYVSMGPVDDAALHLDPNLIPSSMFPLFSPADELSAVTTCPMISCTTHTSSLCVPPLSPQAVCSPILSTVVGTELRHSSAESYTVCSTVSQSPPRHLSQYTARHTGASTSPGPQVARTVRHLRRIRHIFGDSLAYVSSGTSASMGTLTVAQKESTSTKSMTELRSHDSRSVDSVRPSSLVCKCPPEFLICPPGGLYGASDLDEASNAIGHTTAPVRFEHSSDGSPAELSRWENYNLAVSGEILIMTHVVSDRSFSAERNHIPAHLNHLHLSLTGDALCWRPALELSDGELPPAALLKEPVKSDDAVVAILNNSSQRIQCQMFLRDSATARELFGQLVPAGVLHGATTTHTTKADSCSHTSEPATNSSHHSVRSKQVSGRSSSLGVAGPPGAIPLFRAMGTAAASVGMPLVGRSSLTSWLHPGSNRSHEVGISISAPIPIDPINGSLKKFKEVSAPVSGQTSGSTSDHPESKTPSKHQQQQSRPRRGRLHQAFTRMRRAATASSDPSARSNSASNTRRFASSHGALASSKSSVDTTPCTSSPPGTDIDEQLSHIEPESSSSTCLQMISADILPRGASPVRLAASISPSPALQSPCLMCLPIETMGPPSDLLAVDTTTTDSRSSGTDYSPFPAQSLSEQSVGSSREVAEEEFEALKTPTGLHIQSTPSDRGPSLGEDGLQNSSFKRLHETQPSFVPLPLPSTGPLPLHKCPRSTLSPFVPFIVELCVTLVERYGLNCVGLYRLSGSKLAHDFMTTELRKHLSEIDVTSDKWNDIHAVCGVLKTFLRNLPDSLFPKVMYPDFLAACRLPQRERRLLSIQRLLGIMECYPHHPEYRAHRATLRYLATHLARVSARETVNKMTTYNLALVFAPNLVQPCEDSPELLMSDSKYKIMLVDMVIKYHAWIFSPDLGLESACSIPSDSVEDLTSAGAPSELDLTNRSAVTESGTGPEPEDPITVPGRVEGDVQPLVAELLNAAANLPPPPSDTDLETAEEPGPSSDRPSDIASIPMQRPRFTSIPTNAWSAAALRSLDTEHPDAMRFRPELVFTQETDVDSPGDQEECAVGADQTVITTAIGKTVAVTSGTNASSGFIPRPRPFNAQLGTKLDSLRHLSQGCLDQYTSEARQLNVRVAESRRQLQSTVAQRLHAEQLLLEARGENPDQTVSPPSSHGANVPEHTSSLAILSEKDSPSKASAVTEQHSSTSDSKVDTPSKSSALRITTSRLFKRVFAHFLVSAELRHWKKCVAIQSAID</sequence>
<comment type="caution">
    <text evidence="4">The sequence shown here is derived from an EMBL/GenBank/DDBJ whole genome shotgun (WGS) entry which is preliminary data.</text>
</comment>
<dbReference type="InterPro" id="IPR008936">
    <property type="entry name" value="Rho_GTPase_activation_prot"/>
</dbReference>
<feature type="region of interest" description="Disordered" evidence="2">
    <location>
        <begin position="164"/>
        <end position="189"/>
    </location>
</feature>
<feature type="compositionally biased region" description="Polar residues" evidence="2">
    <location>
        <begin position="839"/>
        <end position="848"/>
    </location>
</feature>
<feature type="domain" description="Rho-GAP" evidence="3">
    <location>
        <begin position="1094"/>
        <end position="1286"/>
    </location>
</feature>